<dbReference type="OrthoDB" id="371863at2157"/>
<keyword evidence="2 4" id="KW-0805">Transcription regulation</keyword>
<dbReference type="CDD" id="cd09887">
    <property type="entry name" value="NGN_Arch"/>
    <property type="match status" value="1"/>
</dbReference>
<dbReference type="InterPro" id="IPR005100">
    <property type="entry name" value="NGN-domain"/>
</dbReference>
<evidence type="ECO:0000259" key="6">
    <source>
        <dbReference type="SMART" id="SM00738"/>
    </source>
</evidence>
<dbReference type="GO" id="GO:0006354">
    <property type="term" value="P:DNA-templated transcription elongation"/>
    <property type="evidence" value="ECO:0007669"/>
    <property type="project" value="InterPro"/>
</dbReference>
<dbReference type="HOGENOM" id="CLU_929443_0_0_2"/>
<gene>
    <name evidence="4" type="primary">spt5</name>
    <name evidence="8" type="ORF">MMINT_17380</name>
</gene>
<evidence type="ECO:0000256" key="1">
    <source>
        <dbReference type="ARBA" id="ARBA00006956"/>
    </source>
</evidence>
<dbReference type="InterPro" id="IPR005824">
    <property type="entry name" value="KOW"/>
</dbReference>
<dbReference type="RefSeq" id="WP_020449553.1">
    <property type="nucleotide sequence ID" value="NC_021353.1"/>
</dbReference>
<evidence type="ECO:0000313" key="9">
    <source>
        <dbReference type="Proteomes" id="UP000014070"/>
    </source>
</evidence>
<sequence length="291" mass="31757">MMYQDPQGAASESSSGMLSLIFDETEFKVPASGSINTSFQIKGSDSSKKKVRLSIALELIPDDAAEWNVRLFDSTGASLYDNQSSHSSSDFDVSIEGSSAKIIKMDIYAPIGASLHDRLYIKINASLVDIPSEYASVQYTAEARQSIMALKTSIGHEKDVADGIASRAKAGKSDISAILAPTNLRGYVLIEGMNTDKMREIVRGVRKAHSFVEGEMNFDEIDHYLAPKPLVSGIVEGDVVELVAGPFKGEKARVQQIDEAKEEITVELFEAMVPIPVTVRGDHVRVLEKER</sequence>
<evidence type="ECO:0000256" key="3">
    <source>
        <dbReference type="ARBA" id="ARBA00023163"/>
    </source>
</evidence>
<organism evidence="8 9">
    <name type="scientific">Methanomassiliicoccus intestinalis (strain Issoire-Mx1)</name>
    <dbReference type="NCBI Taxonomy" id="1295009"/>
    <lineage>
        <taxon>Archaea</taxon>
        <taxon>Methanobacteriati</taxon>
        <taxon>Thermoplasmatota</taxon>
        <taxon>Thermoplasmata</taxon>
        <taxon>Methanomassiliicoccales</taxon>
        <taxon>Methanomassiliicoccaceae</taxon>
        <taxon>Methanomassiliicoccus</taxon>
    </lineage>
</organism>
<accession>R9TC42</accession>
<dbReference type="STRING" id="1295009.MMINT_17380"/>
<comment type="similarity">
    <text evidence="1">Belongs to the SPT5 family.</text>
</comment>
<dbReference type="EMBL" id="CP005934">
    <property type="protein sequence ID" value="AGN27028.1"/>
    <property type="molecule type" value="Genomic_DNA"/>
</dbReference>
<dbReference type="NCBIfam" id="TIGR00405">
    <property type="entry name" value="KOW_elon_Spt5"/>
    <property type="match status" value="1"/>
</dbReference>
<dbReference type="InterPro" id="IPR036735">
    <property type="entry name" value="NGN_dom_sf"/>
</dbReference>
<dbReference type="InterPro" id="IPR011590">
    <property type="entry name" value="Spt5_arc"/>
</dbReference>
<dbReference type="Gene3D" id="2.30.30.30">
    <property type="match status" value="1"/>
</dbReference>
<comment type="function">
    <text evidence="4">Stimulates transcription elongation.</text>
</comment>
<dbReference type="GO" id="GO:0006355">
    <property type="term" value="P:regulation of DNA-templated transcription"/>
    <property type="evidence" value="ECO:0007669"/>
    <property type="project" value="UniProtKB-UniRule"/>
</dbReference>
<dbReference type="SMART" id="SM00738">
    <property type="entry name" value="NGN"/>
    <property type="match status" value="1"/>
</dbReference>
<comment type="subunit">
    <text evidence="4">Heterodimer composed of Spt4 and Spt5. Interacts with RNA polymerase (RNAP).</text>
</comment>
<dbReference type="InParanoid" id="R9TC42"/>
<name>R9TC42_METII</name>
<dbReference type="HAMAP" id="MF_00950">
    <property type="entry name" value="Spt5_arch"/>
    <property type="match status" value="1"/>
</dbReference>
<dbReference type="InterPro" id="IPR006645">
    <property type="entry name" value="NGN-like_dom"/>
</dbReference>
<proteinExistence type="inferred from homology"/>
<dbReference type="InterPro" id="IPR014722">
    <property type="entry name" value="Rib_uL2_dom2"/>
</dbReference>
<dbReference type="CDD" id="cd06091">
    <property type="entry name" value="KOW_NusG"/>
    <property type="match status" value="1"/>
</dbReference>
<dbReference type="Proteomes" id="UP000014070">
    <property type="component" value="Chromosome"/>
</dbReference>
<dbReference type="SMART" id="SM00739">
    <property type="entry name" value="KOW"/>
    <property type="match status" value="1"/>
</dbReference>
<keyword evidence="9" id="KW-1185">Reference proteome</keyword>
<keyword evidence="3 4" id="KW-0804">Transcription</keyword>
<comment type="similarity">
    <text evidence="4">Belongs to the archaeal Spt5 family.</text>
</comment>
<evidence type="ECO:0000256" key="2">
    <source>
        <dbReference type="ARBA" id="ARBA00023015"/>
    </source>
</evidence>
<dbReference type="KEGG" id="mer:MMINT_17380"/>
<evidence type="ECO:0000256" key="4">
    <source>
        <dbReference type="HAMAP-Rule" id="MF_00950"/>
    </source>
</evidence>
<dbReference type="GO" id="GO:0003746">
    <property type="term" value="F:translation elongation factor activity"/>
    <property type="evidence" value="ECO:0007669"/>
    <property type="project" value="InterPro"/>
</dbReference>
<feature type="domain" description="KOW" evidence="7">
    <location>
        <begin position="233"/>
        <end position="260"/>
    </location>
</feature>
<feature type="domain" description="NusG-like N-terminal" evidence="6">
    <location>
        <begin position="144"/>
        <end position="228"/>
    </location>
</feature>
<dbReference type="Gene3D" id="3.30.70.940">
    <property type="entry name" value="NusG, N-terminal domain"/>
    <property type="match status" value="1"/>
</dbReference>
<protein>
    <recommendedName>
        <fullName evidence="4 5">Transcription elongation factor Spt5</fullName>
    </recommendedName>
</protein>
<dbReference type="AlphaFoldDB" id="R9TC42"/>
<reference evidence="8 9" key="1">
    <citation type="journal article" date="2013" name="Genome Announc.">
        <title>Genome sequence of 'Candidatus Methanomassiliicoccus intestinalis' Issoire-Mx1, a third thermoplasmatales-related methanogenic archaeon from human feces.</title>
        <authorList>
            <person name="Borrel G."/>
            <person name="Harris H.M."/>
            <person name="Parisot N."/>
            <person name="Gaci N."/>
            <person name="Tottey W."/>
            <person name="Mihajlovski A."/>
            <person name="Deane J."/>
            <person name="Gribaldo S."/>
            <person name="Bardot O."/>
            <person name="Peyretaillade E."/>
            <person name="Peyret P."/>
            <person name="O'Toole P.W."/>
            <person name="Brugere J.F."/>
        </authorList>
    </citation>
    <scope>NUCLEOTIDE SEQUENCE [LARGE SCALE GENOMIC DNA]</scope>
    <source>
        <strain evidence="8 9">Issoire-Mx1</strain>
    </source>
</reference>
<dbReference type="SUPFAM" id="SSF50104">
    <property type="entry name" value="Translation proteins SH3-like domain"/>
    <property type="match status" value="1"/>
</dbReference>
<dbReference type="Pfam" id="PF00467">
    <property type="entry name" value="KOW"/>
    <property type="match status" value="1"/>
</dbReference>
<dbReference type="Pfam" id="PF03439">
    <property type="entry name" value="Spt5-NGN"/>
    <property type="match status" value="1"/>
</dbReference>
<dbReference type="InterPro" id="IPR008991">
    <property type="entry name" value="Translation_prot_SH3-like_sf"/>
</dbReference>
<dbReference type="GeneID" id="60511168"/>
<evidence type="ECO:0000256" key="5">
    <source>
        <dbReference type="NCBIfam" id="TIGR00405"/>
    </source>
</evidence>
<evidence type="ECO:0000259" key="7">
    <source>
        <dbReference type="SMART" id="SM00739"/>
    </source>
</evidence>
<evidence type="ECO:0000313" key="8">
    <source>
        <dbReference type="EMBL" id="AGN27028.1"/>
    </source>
</evidence>